<dbReference type="Pfam" id="PF00636">
    <property type="entry name" value="Ribonuclease_3"/>
    <property type="match status" value="1"/>
</dbReference>
<reference evidence="3" key="1">
    <citation type="journal article" date="2012" name="Nature">
        <title>The tomato genome sequence provides insights into fleshy fruit evolution.</title>
        <authorList>
            <consortium name="Tomato Genome Consortium"/>
        </authorList>
    </citation>
    <scope>NUCLEOTIDE SEQUENCE [LARGE SCALE GENOMIC DNA]</scope>
    <source>
        <strain evidence="3">cv. Heinz 1706</strain>
    </source>
</reference>
<dbReference type="EnsemblPlants" id="Solyc01g012670.2.1">
    <property type="protein sequence ID" value="Solyc01g012670.2.1"/>
    <property type="gene ID" value="Solyc01g012670.2"/>
</dbReference>
<keyword evidence="4" id="KW-1185">Reference proteome</keyword>
<dbReference type="STRING" id="4081.A0A3Q7EU42"/>
<dbReference type="PROSITE" id="PS50142">
    <property type="entry name" value="RNASE_3_2"/>
    <property type="match status" value="1"/>
</dbReference>
<dbReference type="SUPFAM" id="SSF69065">
    <property type="entry name" value="RNase III domain-like"/>
    <property type="match status" value="1"/>
</dbReference>
<dbReference type="InterPro" id="IPR000999">
    <property type="entry name" value="RNase_III_dom"/>
</dbReference>
<organism evidence="3">
    <name type="scientific">Solanum lycopersicum</name>
    <name type="common">Tomato</name>
    <name type="synonym">Lycopersicon esculentum</name>
    <dbReference type="NCBI Taxonomy" id="4081"/>
    <lineage>
        <taxon>Eukaryota</taxon>
        <taxon>Viridiplantae</taxon>
        <taxon>Streptophyta</taxon>
        <taxon>Embryophyta</taxon>
        <taxon>Tracheophyta</taxon>
        <taxon>Spermatophyta</taxon>
        <taxon>Magnoliopsida</taxon>
        <taxon>eudicotyledons</taxon>
        <taxon>Gunneridae</taxon>
        <taxon>Pentapetalae</taxon>
        <taxon>asterids</taxon>
        <taxon>lamiids</taxon>
        <taxon>Solanales</taxon>
        <taxon>Solanaceae</taxon>
        <taxon>Solanoideae</taxon>
        <taxon>Solaneae</taxon>
        <taxon>Solanum</taxon>
        <taxon>Solanum subgen. Lycopersicon</taxon>
    </lineage>
</organism>
<dbReference type="SMART" id="SM00535">
    <property type="entry name" value="RIBOc"/>
    <property type="match status" value="1"/>
</dbReference>
<dbReference type="PANTHER" id="PTHR14950:SF70">
    <property type="entry name" value="ENDORIBONUCLEASE DICER HOMOLOG 2"/>
    <property type="match status" value="1"/>
</dbReference>
<evidence type="ECO:0000313" key="4">
    <source>
        <dbReference type="Proteomes" id="UP000004994"/>
    </source>
</evidence>
<dbReference type="Proteomes" id="UP000004994">
    <property type="component" value="Chromosome 1"/>
</dbReference>
<accession>A0A3Q7EU42</accession>
<name>A0A3Q7EU42_SOLLC</name>
<evidence type="ECO:0000259" key="2">
    <source>
        <dbReference type="PROSITE" id="PS50142"/>
    </source>
</evidence>
<keyword evidence="1" id="KW-0378">Hydrolase</keyword>
<evidence type="ECO:0000256" key="1">
    <source>
        <dbReference type="ARBA" id="ARBA00022801"/>
    </source>
</evidence>
<sequence length="167" mass="19227">MLLNHHKVKLCIPTAKILEVMTTKKCHKNFHLESLEKLGKSFLRYAISIQLFKTYDNYHENHLNIKKNKIITNVAFFKLGCSLKASLHEHILHASPDLQRQICYTVENFEKLDIVSTFGWESETTFPIVVGDVVSHREVSCHRCIDNITVQQSHFLNGKSASSPHEL</sequence>
<dbReference type="PANTHER" id="PTHR14950">
    <property type="entry name" value="DICER-RELATED"/>
    <property type="match status" value="1"/>
</dbReference>
<dbReference type="AlphaFoldDB" id="A0A3Q7EU42"/>
<dbReference type="InParanoid" id="A0A3Q7EU42"/>
<dbReference type="Gramene" id="Solyc01g012670.2.1">
    <property type="protein sequence ID" value="Solyc01g012670.2.1"/>
    <property type="gene ID" value="Solyc01g012670.2"/>
</dbReference>
<protein>
    <recommendedName>
        <fullName evidence="2">RNase III domain-containing protein</fullName>
    </recommendedName>
</protein>
<proteinExistence type="predicted"/>
<reference evidence="3" key="2">
    <citation type="submission" date="2019-01" db="UniProtKB">
        <authorList>
            <consortium name="EnsemblPlants"/>
        </authorList>
    </citation>
    <scope>IDENTIFICATION</scope>
    <source>
        <strain evidence="3">cv. Heinz 1706</strain>
    </source>
</reference>
<dbReference type="InterPro" id="IPR036389">
    <property type="entry name" value="RNase_III_sf"/>
</dbReference>
<evidence type="ECO:0000313" key="3">
    <source>
        <dbReference type="EnsemblPlants" id="Solyc01g012670.2.1"/>
    </source>
</evidence>
<feature type="domain" description="RNase III" evidence="2">
    <location>
        <begin position="1"/>
        <end position="80"/>
    </location>
</feature>
<dbReference type="GO" id="GO:0004525">
    <property type="term" value="F:ribonuclease III activity"/>
    <property type="evidence" value="ECO:0007669"/>
    <property type="project" value="InterPro"/>
</dbReference>
<dbReference type="Gene3D" id="1.10.1520.10">
    <property type="entry name" value="Ribonuclease III domain"/>
    <property type="match status" value="1"/>
</dbReference>
<dbReference type="GO" id="GO:0006396">
    <property type="term" value="P:RNA processing"/>
    <property type="evidence" value="ECO:0007669"/>
    <property type="project" value="InterPro"/>
</dbReference>